<dbReference type="Proteomes" id="UP000004986">
    <property type="component" value="Unassembled WGS sequence"/>
</dbReference>
<reference evidence="1 2" key="1">
    <citation type="journal article" date="2011" name="PLoS Pathog.">
        <title>Dynamic evolution of pathogenicity revealed by sequencing and comparative genomics of 19 Pseudomonas syringae isolates.</title>
        <authorList>
            <person name="Baltrus D.A."/>
            <person name="Nishimura M.T."/>
            <person name="Romanchuk A."/>
            <person name="Chang J.H."/>
            <person name="Mukhtar M.S."/>
            <person name="Cherkis K."/>
            <person name="Roach J."/>
            <person name="Grant S.R."/>
            <person name="Jones C.D."/>
            <person name="Dangl J.L."/>
        </authorList>
    </citation>
    <scope>NUCLEOTIDE SEQUENCE [LARGE SCALE GENOMIC DNA]</scope>
    <source>
        <strain evidence="1 2">1704B</strain>
    </source>
</reference>
<protein>
    <submittedName>
        <fullName evidence="1">Uncharacterized protein</fullName>
    </submittedName>
</protein>
<dbReference type="EMBL" id="AEAI01004926">
    <property type="protein sequence ID" value="EGH49940.1"/>
    <property type="molecule type" value="Genomic_DNA"/>
</dbReference>
<feature type="non-terminal residue" evidence="1">
    <location>
        <position position="34"/>
    </location>
</feature>
<proteinExistence type="predicted"/>
<keyword evidence="2" id="KW-1185">Reference proteome</keyword>
<evidence type="ECO:0000313" key="2">
    <source>
        <dbReference type="Proteomes" id="UP000004986"/>
    </source>
</evidence>
<organism evidence="1 2">
    <name type="scientific">Pseudomonas syringae pv. pisi str. 1704B</name>
    <dbReference type="NCBI Taxonomy" id="629263"/>
    <lineage>
        <taxon>Bacteria</taxon>
        <taxon>Pseudomonadati</taxon>
        <taxon>Pseudomonadota</taxon>
        <taxon>Gammaproteobacteria</taxon>
        <taxon>Pseudomonadales</taxon>
        <taxon>Pseudomonadaceae</taxon>
        <taxon>Pseudomonas</taxon>
        <taxon>Pseudomonas syringae</taxon>
    </lineage>
</organism>
<feature type="non-terminal residue" evidence="1">
    <location>
        <position position="1"/>
    </location>
</feature>
<comment type="caution">
    <text evidence="1">The sequence shown here is derived from an EMBL/GenBank/DDBJ whole genome shotgun (WGS) entry which is preliminary data.</text>
</comment>
<name>F3GS87_PSESJ</name>
<accession>F3GS87</accession>
<gene>
    <name evidence="1" type="ORF">PSYPI_49042</name>
</gene>
<evidence type="ECO:0000313" key="1">
    <source>
        <dbReference type="EMBL" id="EGH49940.1"/>
    </source>
</evidence>
<sequence>GDLRPHKQYVLSLTDAVLNGESAHALRMLEGLRG</sequence>
<dbReference type="AlphaFoldDB" id="F3GS87"/>